<evidence type="ECO:0000256" key="1">
    <source>
        <dbReference type="SAM" id="MobiDB-lite"/>
    </source>
</evidence>
<dbReference type="Proteomes" id="UP000265618">
    <property type="component" value="Unassembled WGS sequence"/>
</dbReference>
<feature type="region of interest" description="Disordered" evidence="1">
    <location>
        <begin position="167"/>
        <end position="206"/>
    </location>
</feature>
<comment type="caution">
    <text evidence="2">The sequence shown here is derived from an EMBL/GenBank/DDBJ whole genome shotgun (WGS) entry which is preliminary data.</text>
</comment>
<gene>
    <name evidence="2" type="ORF">KIPB_012251</name>
</gene>
<accession>A0A9K3D7S3</accession>
<evidence type="ECO:0000313" key="2">
    <source>
        <dbReference type="EMBL" id="GIQ89706.1"/>
    </source>
</evidence>
<feature type="compositionally biased region" description="Acidic residues" evidence="1">
    <location>
        <begin position="186"/>
        <end position="206"/>
    </location>
</feature>
<dbReference type="EMBL" id="BDIP01005340">
    <property type="protein sequence ID" value="GIQ89706.1"/>
    <property type="molecule type" value="Genomic_DNA"/>
</dbReference>
<protein>
    <submittedName>
        <fullName evidence="2">Uncharacterized protein</fullName>
    </submittedName>
</protein>
<sequence>LPVPPVSSGSVSNPMTTNPMMLHNDMLAKNIQSQVACGILYYGCVDVVRGEREGESLSIPTGATASKANQCPTIVVPAFSTTLMAHLQGIQNLGVGEVLELWDNLASALVSTWCAPVPHQHKNRRALRGLLGGVSFVRSGNGVVTVPGGPRNPWICLPIGLALSSMGSRDGASKKGEAEGEREAEPLYDSEMDSVCDSDSDDDITG</sequence>
<evidence type="ECO:0000313" key="3">
    <source>
        <dbReference type="Proteomes" id="UP000265618"/>
    </source>
</evidence>
<dbReference type="AlphaFoldDB" id="A0A9K3D7S3"/>
<organism evidence="2 3">
    <name type="scientific">Kipferlia bialata</name>
    <dbReference type="NCBI Taxonomy" id="797122"/>
    <lineage>
        <taxon>Eukaryota</taxon>
        <taxon>Metamonada</taxon>
        <taxon>Carpediemonas-like organisms</taxon>
        <taxon>Kipferlia</taxon>
    </lineage>
</organism>
<feature type="non-terminal residue" evidence="2">
    <location>
        <position position="1"/>
    </location>
</feature>
<proteinExistence type="predicted"/>
<reference evidence="2 3" key="1">
    <citation type="journal article" date="2018" name="PLoS ONE">
        <title>The draft genome of Kipferlia bialata reveals reductive genome evolution in fornicate parasites.</title>
        <authorList>
            <person name="Tanifuji G."/>
            <person name="Takabayashi S."/>
            <person name="Kume K."/>
            <person name="Takagi M."/>
            <person name="Nakayama T."/>
            <person name="Kamikawa R."/>
            <person name="Inagaki Y."/>
            <person name="Hashimoto T."/>
        </authorList>
    </citation>
    <scope>NUCLEOTIDE SEQUENCE [LARGE SCALE GENOMIC DNA]</scope>
    <source>
        <strain evidence="2">NY0173</strain>
    </source>
</reference>
<keyword evidence="3" id="KW-1185">Reference proteome</keyword>
<name>A0A9K3D7S3_9EUKA</name>
<feature type="compositionally biased region" description="Basic and acidic residues" evidence="1">
    <location>
        <begin position="171"/>
        <end position="185"/>
    </location>
</feature>